<name>A0A6L3B3W3_AZOBR</name>
<dbReference type="PIRSF" id="PIRSF002583">
    <property type="entry name" value="Hsp90"/>
    <property type="match status" value="1"/>
</dbReference>
<gene>
    <name evidence="8" type="primary">htpG</name>
    <name evidence="12" type="ORF">DS837_09735</name>
</gene>
<dbReference type="SMART" id="SM00387">
    <property type="entry name" value="HATPase_c"/>
    <property type="match status" value="1"/>
</dbReference>
<feature type="region of interest" description="C" evidence="8">
    <location>
        <begin position="548"/>
        <end position="629"/>
    </location>
</feature>
<dbReference type="SUPFAM" id="SSF110942">
    <property type="entry name" value="HSP90 C-terminal domain"/>
    <property type="match status" value="1"/>
</dbReference>
<dbReference type="Pfam" id="PF13589">
    <property type="entry name" value="HATPase_c_3"/>
    <property type="match status" value="1"/>
</dbReference>
<dbReference type="InterPro" id="IPR003594">
    <property type="entry name" value="HATPase_dom"/>
</dbReference>
<dbReference type="GO" id="GO:0016887">
    <property type="term" value="F:ATP hydrolysis activity"/>
    <property type="evidence" value="ECO:0007669"/>
    <property type="project" value="InterPro"/>
</dbReference>
<comment type="caution">
    <text evidence="12">The sequence shown here is derived from an EMBL/GenBank/DDBJ whole genome shotgun (WGS) entry which is preliminary data.</text>
</comment>
<dbReference type="RefSeq" id="WP_149164562.1">
    <property type="nucleotide sequence ID" value="NZ_QOKV01000004.1"/>
</dbReference>
<evidence type="ECO:0000256" key="8">
    <source>
        <dbReference type="HAMAP-Rule" id="MF_00505"/>
    </source>
</evidence>
<feature type="region of interest" description="Disordered" evidence="10">
    <location>
        <begin position="479"/>
        <end position="498"/>
    </location>
</feature>
<evidence type="ECO:0000313" key="12">
    <source>
        <dbReference type="EMBL" id="KAA0686721.1"/>
    </source>
</evidence>
<dbReference type="InterPro" id="IPR036890">
    <property type="entry name" value="HATPase_C_sf"/>
</dbReference>
<feature type="binding site" evidence="9">
    <location>
        <position position="79"/>
    </location>
    <ligand>
        <name>ATP</name>
        <dbReference type="ChEBI" id="CHEBI:30616"/>
    </ligand>
</feature>
<dbReference type="InterPro" id="IPR037196">
    <property type="entry name" value="HSP90_C"/>
</dbReference>
<dbReference type="Proteomes" id="UP000476837">
    <property type="component" value="Unassembled WGS sequence"/>
</dbReference>
<dbReference type="NCBIfam" id="NF003555">
    <property type="entry name" value="PRK05218.1"/>
    <property type="match status" value="1"/>
</dbReference>
<feature type="compositionally biased region" description="Basic and acidic residues" evidence="10">
    <location>
        <begin position="488"/>
        <end position="498"/>
    </location>
</feature>
<dbReference type="SUPFAM" id="SSF55874">
    <property type="entry name" value="ATPase domain of HSP90 chaperone/DNA topoisomerase II/histidine kinase"/>
    <property type="match status" value="1"/>
</dbReference>
<feature type="binding site" evidence="9">
    <location>
        <begin position="99"/>
        <end position="100"/>
    </location>
    <ligand>
        <name>ATP</name>
        <dbReference type="ChEBI" id="CHEBI:30616"/>
    </ligand>
</feature>
<evidence type="ECO:0000256" key="1">
    <source>
        <dbReference type="ARBA" id="ARBA00004496"/>
    </source>
</evidence>
<keyword evidence="7 8" id="KW-0143">Chaperone</keyword>
<sequence length="629" mass="70316">MTEERLSFQAEVSRLLDIVAHSLYSEKEVFLRELVSNASDACDRLRYAALTQPELSADDPNLKVRLTVDKEARTLTVADNGIGMNREDLVENLGTIARSGTAAFMRNLKDSAKDGDAKKDVNLIGQFGVGFYSAFMVADRVEVLTRKAGETQGWRWLSDGKGEFTISDVADLPRGTQIKLHLREGDDEYLEEHRLSGIVRKYSDHIAIPILFGEGEDAKSLNSASALWMRSKSEITAEQYTEFYHHVGHAFDDPWLTLHWRAEGAIEYTNLLFVPSSKPFDLFDPKRAHRVKLYVKRVFITDSAEGLLPPYLRFLRGVVDSEDLPLNISREMLQHNPMLAKIRAGITRRVLSELGKKARDTEKAEEYAAFWENFGAVLKEGLYDDYEHRDDLLKLMRFRSTAGDGLVSLEEYLGRMKEGQEAIFTISGDDIETLKRSPQLEGFKAKGVEVLLLTDPVDEFWVPSVGSFQDKPFKSVTRGGADLGKIQGGEEKPAEEKASEGELTDLLVLLKLTLQDVVKDVRPSERLTDSAVCLVADENDMDMHLERLLKQHKQLGMDAPAAKRILEVNPAHPLIKRLAERAKASGAATSLDDAAWLLLDQARIVEGEALPDPAAFARRLASAMEKGLA</sequence>
<accession>A0A6L3B3W3</accession>
<feature type="binding site" evidence="9">
    <location>
        <position position="33"/>
    </location>
    <ligand>
        <name>ATP</name>
        <dbReference type="ChEBI" id="CHEBI:30616"/>
    </ligand>
</feature>
<feature type="binding site" evidence="9">
    <location>
        <position position="84"/>
    </location>
    <ligand>
        <name>ATP</name>
        <dbReference type="ChEBI" id="CHEBI:30616"/>
    </ligand>
</feature>
<feature type="binding site" evidence="9">
    <location>
        <position position="92"/>
    </location>
    <ligand>
        <name>ATP</name>
        <dbReference type="ChEBI" id="CHEBI:30616"/>
    </ligand>
</feature>
<evidence type="ECO:0000256" key="5">
    <source>
        <dbReference type="ARBA" id="ARBA00022840"/>
    </source>
</evidence>
<dbReference type="AlphaFoldDB" id="A0A6L3B3W3"/>
<dbReference type="Gene3D" id="3.40.50.11260">
    <property type="match status" value="1"/>
</dbReference>
<dbReference type="PANTHER" id="PTHR11528">
    <property type="entry name" value="HEAT SHOCK PROTEIN 90 FAMILY MEMBER"/>
    <property type="match status" value="1"/>
</dbReference>
<feature type="domain" description="Histidine kinase/HSP90-like ATPase" evidence="11">
    <location>
        <begin position="26"/>
        <end position="186"/>
    </location>
</feature>
<dbReference type="GO" id="GO:0005524">
    <property type="term" value="F:ATP binding"/>
    <property type="evidence" value="ECO:0007669"/>
    <property type="project" value="UniProtKB-UniRule"/>
</dbReference>
<dbReference type="Pfam" id="PF00183">
    <property type="entry name" value="HSP90"/>
    <property type="match status" value="1"/>
</dbReference>
<dbReference type="EMBL" id="QOKV01000004">
    <property type="protein sequence ID" value="KAA0686721.1"/>
    <property type="molecule type" value="Genomic_DNA"/>
</dbReference>
<dbReference type="HAMAP" id="MF_00505">
    <property type="entry name" value="HSP90"/>
    <property type="match status" value="1"/>
</dbReference>
<keyword evidence="6 8" id="KW-0346">Stress response</keyword>
<organism evidence="12 13">
    <name type="scientific">Azospirillum brasilense</name>
    <dbReference type="NCBI Taxonomy" id="192"/>
    <lineage>
        <taxon>Bacteria</taxon>
        <taxon>Pseudomonadati</taxon>
        <taxon>Pseudomonadota</taxon>
        <taxon>Alphaproteobacteria</taxon>
        <taxon>Rhodospirillales</taxon>
        <taxon>Azospirillaceae</taxon>
        <taxon>Azospirillum</taxon>
    </lineage>
</organism>
<dbReference type="Gene3D" id="1.20.120.790">
    <property type="entry name" value="Heat shock protein 90, C-terminal domain"/>
    <property type="match status" value="1"/>
</dbReference>
<dbReference type="Gene3D" id="3.30.565.10">
    <property type="entry name" value="Histidine kinase-like ATPase, C-terminal domain"/>
    <property type="match status" value="1"/>
</dbReference>
<comment type="caution">
    <text evidence="8">Lacks conserved residue(s) required for the propagation of feature annotation.</text>
</comment>
<feature type="binding site" evidence="9">
    <location>
        <position position="176"/>
    </location>
    <ligand>
        <name>ATP</name>
        <dbReference type="ChEBI" id="CHEBI:30616"/>
    </ligand>
</feature>
<evidence type="ECO:0000256" key="7">
    <source>
        <dbReference type="ARBA" id="ARBA00023186"/>
    </source>
</evidence>
<feature type="binding site" evidence="9">
    <location>
        <position position="330"/>
    </location>
    <ligand>
        <name>ATP</name>
        <dbReference type="ChEBI" id="CHEBI:30616"/>
    </ligand>
</feature>
<evidence type="ECO:0000313" key="13">
    <source>
        <dbReference type="Proteomes" id="UP000476837"/>
    </source>
</evidence>
<dbReference type="Gene3D" id="3.30.230.80">
    <property type="match status" value="1"/>
</dbReference>
<evidence type="ECO:0000256" key="2">
    <source>
        <dbReference type="ARBA" id="ARBA00008239"/>
    </source>
</evidence>
<feature type="region of interest" description="A; substrate-binding" evidence="8">
    <location>
        <begin position="1"/>
        <end position="330"/>
    </location>
</feature>
<evidence type="ECO:0000256" key="10">
    <source>
        <dbReference type="SAM" id="MobiDB-lite"/>
    </source>
</evidence>
<evidence type="ECO:0000256" key="6">
    <source>
        <dbReference type="ARBA" id="ARBA00023016"/>
    </source>
</evidence>
<feature type="binding site" evidence="9">
    <location>
        <position position="37"/>
    </location>
    <ligand>
        <name>ATP</name>
        <dbReference type="ChEBI" id="CHEBI:30616"/>
    </ligand>
</feature>
<reference evidence="12 13" key="1">
    <citation type="submission" date="2018-07" db="EMBL/GenBank/DDBJ databases">
        <title>Genome sequence of Roseomonas fauriae ATCC 49958.</title>
        <authorList>
            <person name="Sant'Anna F.H."/>
            <person name="Baldani J.I."/>
            <person name="Zilli J.E."/>
            <person name="Reis V.M."/>
            <person name="Hartmann A."/>
            <person name="Cruz L."/>
            <person name="de Souza E.M."/>
            <person name="de Oliveira Pedrosa F."/>
            <person name="Passaglia L.M.P."/>
        </authorList>
    </citation>
    <scope>NUCLEOTIDE SEQUENCE [LARGE SCALE GENOMIC DNA]</scope>
    <source>
        <strain evidence="12 13">ATCC 49958</strain>
    </source>
</reference>
<dbReference type="InterPro" id="IPR020575">
    <property type="entry name" value="Hsp90_N"/>
</dbReference>
<feature type="binding site" evidence="9">
    <location>
        <begin position="126"/>
        <end position="131"/>
    </location>
    <ligand>
        <name>ATP</name>
        <dbReference type="ChEBI" id="CHEBI:30616"/>
    </ligand>
</feature>
<dbReference type="GO" id="GO:0051082">
    <property type="term" value="F:unfolded protein binding"/>
    <property type="evidence" value="ECO:0007669"/>
    <property type="project" value="UniProtKB-UniRule"/>
</dbReference>
<proteinExistence type="inferred from homology"/>
<keyword evidence="5 8" id="KW-0067">ATP-binding</keyword>
<comment type="subunit">
    <text evidence="8">Homodimer.</text>
</comment>
<keyword evidence="3 8" id="KW-0963">Cytoplasm</keyword>
<comment type="function">
    <text evidence="8">Molecular chaperone. Has ATPase activity.</text>
</comment>
<dbReference type="PRINTS" id="PR00775">
    <property type="entry name" value="HEATSHOCK90"/>
</dbReference>
<dbReference type="InterPro" id="IPR020568">
    <property type="entry name" value="Ribosomal_Su5_D2-typ_SF"/>
</dbReference>
<comment type="similarity">
    <text evidence="2 8">Belongs to the heat shock protein 90 family.</text>
</comment>
<dbReference type="SMR" id="A0A6L3B3W3"/>
<dbReference type="CDD" id="cd16927">
    <property type="entry name" value="HATPase_Hsp90-like"/>
    <property type="match status" value="1"/>
</dbReference>
<dbReference type="SUPFAM" id="SSF54211">
    <property type="entry name" value="Ribosomal protein S5 domain 2-like"/>
    <property type="match status" value="1"/>
</dbReference>
<dbReference type="FunFam" id="3.30.565.10:FF:000009">
    <property type="entry name" value="Molecular chaperone HtpG"/>
    <property type="match status" value="1"/>
</dbReference>
<evidence type="ECO:0000259" key="11">
    <source>
        <dbReference type="SMART" id="SM00387"/>
    </source>
</evidence>
<evidence type="ECO:0000256" key="9">
    <source>
        <dbReference type="PIRSR" id="PIRSR002583-1"/>
    </source>
</evidence>
<dbReference type="InterPro" id="IPR001404">
    <property type="entry name" value="Hsp90_fam"/>
</dbReference>
<comment type="subcellular location">
    <subcellularLocation>
        <location evidence="1 8">Cytoplasm</location>
    </subcellularLocation>
</comment>
<keyword evidence="4 8" id="KW-0547">Nucleotide-binding</keyword>
<dbReference type="GO" id="GO:0140662">
    <property type="term" value="F:ATP-dependent protein folding chaperone"/>
    <property type="evidence" value="ECO:0007669"/>
    <property type="project" value="InterPro"/>
</dbReference>
<protein>
    <recommendedName>
        <fullName evidence="8">Chaperone protein HtpG</fullName>
    </recommendedName>
    <alternativeName>
        <fullName evidence="8">Heat shock protein HtpG</fullName>
    </alternativeName>
    <alternativeName>
        <fullName evidence="8">High temperature protein G</fullName>
    </alternativeName>
</protein>
<dbReference type="GO" id="GO:0005737">
    <property type="term" value="C:cytoplasm"/>
    <property type="evidence" value="ECO:0007669"/>
    <property type="project" value="UniProtKB-SubCell"/>
</dbReference>
<evidence type="ECO:0000256" key="3">
    <source>
        <dbReference type="ARBA" id="ARBA00022490"/>
    </source>
</evidence>
<evidence type="ECO:0000256" key="4">
    <source>
        <dbReference type="ARBA" id="ARBA00022741"/>
    </source>
</evidence>